<dbReference type="AlphaFoldDB" id="A0A2S2JJ57"/>
<dbReference type="OrthoDB" id="9890467at2"/>
<protein>
    <submittedName>
        <fullName evidence="2">Uncharacterized protein</fullName>
    </submittedName>
</protein>
<dbReference type="RefSeq" id="WP_108982262.1">
    <property type="nucleotide sequence ID" value="NZ_BAABXB010000142.1"/>
</dbReference>
<evidence type="ECO:0000313" key="3">
    <source>
        <dbReference type="Proteomes" id="UP000784700"/>
    </source>
</evidence>
<dbReference type="EMBL" id="QUBG01000003">
    <property type="protein sequence ID" value="TPR44241.1"/>
    <property type="molecule type" value="Genomic_DNA"/>
</dbReference>
<organism evidence="2 3">
    <name type="scientific">Apilactobacillus micheneri</name>
    <dbReference type="NCBI Taxonomy" id="1899430"/>
    <lineage>
        <taxon>Bacteria</taxon>
        <taxon>Bacillati</taxon>
        <taxon>Bacillota</taxon>
        <taxon>Bacilli</taxon>
        <taxon>Lactobacillales</taxon>
        <taxon>Lactobacillaceae</taxon>
        <taxon>Apilactobacillus</taxon>
    </lineage>
</organism>
<keyword evidence="1" id="KW-0812">Transmembrane</keyword>
<dbReference type="Proteomes" id="UP000784700">
    <property type="component" value="Unassembled WGS sequence"/>
</dbReference>
<keyword evidence="1" id="KW-0472">Membrane</keyword>
<evidence type="ECO:0000313" key="2">
    <source>
        <dbReference type="EMBL" id="TPR44241.1"/>
    </source>
</evidence>
<feature type="transmembrane region" description="Helical" evidence="1">
    <location>
        <begin position="7"/>
        <end position="27"/>
    </location>
</feature>
<proteinExistence type="predicted"/>
<gene>
    <name evidence="2" type="ORF">DY130_04155</name>
</gene>
<comment type="caution">
    <text evidence="2">The sequence shown here is derived from an EMBL/GenBank/DDBJ whole genome shotgun (WGS) entry which is preliminary data.</text>
</comment>
<reference evidence="2" key="1">
    <citation type="submission" date="2018-08" db="EMBL/GenBank/DDBJ databases">
        <title>Comparative genomics of wild bee and flower associated Lactobacillus reveals potential adaptation to the bee host.</title>
        <authorList>
            <person name="Vuong H.Q."/>
            <person name="Mcfrederick Q.S."/>
        </authorList>
    </citation>
    <scope>NUCLEOTIDE SEQUENCE</scope>
    <source>
        <strain evidence="2">HV_63</strain>
    </source>
</reference>
<name>A0A2S2JJ57_9LACO</name>
<evidence type="ECO:0000256" key="1">
    <source>
        <dbReference type="SAM" id="Phobius"/>
    </source>
</evidence>
<accession>A0A2S2JJ57</accession>
<keyword evidence="1" id="KW-1133">Transmembrane helix</keyword>
<sequence>MDIKNNIFKLFSLVLSIIIITLCGYGINNVDVHANIPATYYNERQLKELGFNRENKIPKRFWGNWYNAEKDYHGAVNPKHIPFIILKSVMNNHMIQRVTLGDVYNTNHPLNYLKLNHKTDDYNFGLRINKNMINAKVLVGHKYQNIKVLPVYEGREYGLWYLSVKHNRLSLSDAVPNKNTKKHLTLPNKTTMTTWYYRHVNTAKKHYRVY</sequence>
<dbReference type="GeneID" id="58108448"/>